<keyword evidence="1" id="KW-0732">Signal</keyword>
<evidence type="ECO:0000313" key="3">
    <source>
        <dbReference type="Proteomes" id="UP000006701"/>
    </source>
</evidence>
<dbReference type="OMA" id="MKPTQEY"/>
<proteinExistence type="predicted"/>
<gene>
    <name evidence="2" type="ORF">ACLA_070890</name>
</gene>
<protein>
    <submittedName>
        <fullName evidence="2">Uncharacterized protein</fullName>
    </submittedName>
</protein>
<feature type="chain" id="PRO_5002632814" evidence="1">
    <location>
        <begin position="21"/>
        <end position="138"/>
    </location>
</feature>
<dbReference type="HOGENOM" id="CLU_140465_0_0_1"/>
<sequence length="138" mass="14931">MHFTTSFVLMALLSIFGASAVPLSQTPNPALTWHVSDFSTGCSPGGCVYRFNILGIAAPNTPGFNTTCNGTDVQEDYAFCQDKHIKANVIPLPYPLWKVDAIHAWFKSGAEFYAEGSANVTSSMENFTIPVTRTYGVA</sequence>
<dbReference type="GeneID" id="4707591"/>
<dbReference type="RefSeq" id="XP_001275482.1">
    <property type="nucleotide sequence ID" value="XM_001275481.1"/>
</dbReference>
<name>A1C6N5_ASPCL</name>
<feature type="signal peptide" evidence="1">
    <location>
        <begin position="1"/>
        <end position="20"/>
    </location>
</feature>
<keyword evidence="3" id="KW-1185">Reference proteome</keyword>
<dbReference type="STRING" id="344612.A1C6N5"/>
<dbReference type="KEGG" id="act:ACLA_070890"/>
<dbReference type="EMBL" id="DS027045">
    <property type="protein sequence ID" value="EAW14056.1"/>
    <property type="molecule type" value="Genomic_DNA"/>
</dbReference>
<dbReference type="AlphaFoldDB" id="A1C6N5"/>
<dbReference type="VEuPathDB" id="FungiDB:ACLA_070890"/>
<evidence type="ECO:0000256" key="1">
    <source>
        <dbReference type="SAM" id="SignalP"/>
    </source>
</evidence>
<accession>A1C6N5</accession>
<reference evidence="2 3" key="1">
    <citation type="journal article" date="2008" name="PLoS Genet.">
        <title>Genomic islands in the pathogenic filamentous fungus Aspergillus fumigatus.</title>
        <authorList>
            <person name="Fedorova N.D."/>
            <person name="Khaldi N."/>
            <person name="Joardar V.S."/>
            <person name="Maiti R."/>
            <person name="Amedeo P."/>
            <person name="Anderson M.J."/>
            <person name="Crabtree J."/>
            <person name="Silva J.C."/>
            <person name="Badger J.H."/>
            <person name="Albarraq A."/>
            <person name="Angiuoli S."/>
            <person name="Bussey H."/>
            <person name="Bowyer P."/>
            <person name="Cotty P.J."/>
            <person name="Dyer P.S."/>
            <person name="Egan A."/>
            <person name="Galens K."/>
            <person name="Fraser-Liggett C.M."/>
            <person name="Haas B.J."/>
            <person name="Inman J.M."/>
            <person name="Kent R."/>
            <person name="Lemieux S."/>
            <person name="Malavazi I."/>
            <person name="Orvis J."/>
            <person name="Roemer T."/>
            <person name="Ronning C.M."/>
            <person name="Sundaram J.P."/>
            <person name="Sutton G."/>
            <person name="Turner G."/>
            <person name="Venter J.C."/>
            <person name="White O.R."/>
            <person name="Whitty B.R."/>
            <person name="Youngman P."/>
            <person name="Wolfe K.H."/>
            <person name="Goldman G.H."/>
            <person name="Wortman J.R."/>
            <person name="Jiang B."/>
            <person name="Denning D.W."/>
            <person name="Nierman W.C."/>
        </authorList>
    </citation>
    <scope>NUCLEOTIDE SEQUENCE [LARGE SCALE GENOMIC DNA]</scope>
    <source>
        <strain evidence="3">ATCC 1007 / CBS 513.65 / DSM 816 / NCTC 3887 / NRRL 1</strain>
    </source>
</reference>
<organism evidence="2 3">
    <name type="scientific">Aspergillus clavatus (strain ATCC 1007 / CBS 513.65 / DSM 816 / NCTC 3887 / NRRL 1 / QM 1276 / 107)</name>
    <dbReference type="NCBI Taxonomy" id="344612"/>
    <lineage>
        <taxon>Eukaryota</taxon>
        <taxon>Fungi</taxon>
        <taxon>Dikarya</taxon>
        <taxon>Ascomycota</taxon>
        <taxon>Pezizomycotina</taxon>
        <taxon>Eurotiomycetes</taxon>
        <taxon>Eurotiomycetidae</taxon>
        <taxon>Eurotiales</taxon>
        <taxon>Aspergillaceae</taxon>
        <taxon>Aspergillus</taxon>
        <taxon>Aspergillus subgen. Fumigati</taxon>
    </lineage>
</organism>
<evidence type="ECO:0000313" key="2">
    <source>
        <dbReference type="EMBL" id="EAW14056.1"/>
    </source>
</evidence>
<dbReference type="OrthoDB" id="3490397at2759"/>
<dbReference type="eggNOG" id="ENOG502SH3P">
    <property type="taxonomic scope" value="Eukaryota"/>
</dbReference>
<dbReference type="Proteomes" id="UP000006701">
    <property type="component" value="Unassembled WGS sequence"/>
</dbReference>